<feature type="region of interest" description="Disordered" evidence="1">
    <location>
        <begin position="114"/>
        <end position="149"/>
    </location>
</feature>
<feature type="compositionally biased region" description="Basic and acidic residues" evidence="1">
    <location>
        <begin position="140"/>
        <end position="149"/>
    </location>
</feature>
<accession>A0A6N9H9J8</accession>
<feature type="transmembrane region" description="Helical" evidence="2">
    <location>
        <begin position="64"/>
        <end position="85"/>
    </location>
</feature>
<name>A0A6N9H9J8_9MICO</name>
<reference evidence="3 4" key="1">
    <citation type="submission" date="2020-01" db="EMBL/GenBank/DDBJ databases">
        <authorList>
            <person name="Deng T."/>
        </authorList>
    </citation>
    <scope>NUCLEOTIDE SEQUENCE [LARGE SCALE GENOMIC DNA]</scope>
    <source>
        <strain evidence="3 4">5221</strain>
    </source>
</reference>
<evidence type="ECO:0000313" key="3">
    <source>
        <dbReference type="EMBL" id="MYM20693.1"/>
    </source>
</evidence>
<dbReference type="Proteomes" id="UP000469215">
    <property type="component" value="Unassembled WGS sequence"/>
</dbReference>
<dbReference type="EMBL" id="WWEQ01000069">
    <property type="protein sequence ID" value="MYM20693.1"/>
    <property type="molecule type" value="Genomic_DNA"/>
</dbReference>
<evidence type="ECO:0000313" key="4">
    <source>
        <dbReference type="Proteomes" id="UP000469215"/>
    </source>
</evidence>
<keyword evidence="4" id="KW-1185">Reference proteome</keyword>
<sequence>MRSDPAPQAQPEPAGEYLFVWGDTVVGRRLLIGVGIAVLGALAGLYGGQAVFTALLADAKLVHVWSLITGILGSVAAGIVTGMLFRPARTVTQDATGAARSAAVVQEMAASPQGLGTLEQASPLSRRELDEAGLTPVFEEAQRTEREHG</sequence>
<keyword evidence="2" id="KW-0812">Transmembrane</keyword>
<evidence type="ECO:0000256" key="2">
    <source>
        <dbReference type="SAM" id="Phobius"/>
    </source>
</evidence>
<protein>
    <submittedName>
        <fullName evidence="3">Uncharacterized protein</fullName>
    </submittedName>
</protein>
<keyword evidence="2" id="KW-0472">Membrane</keyword>
<organism evidence="3 4">
    <name type="scientific">Brevibacterium rongguiense</name>
    <dbReference type="NCBI Taxonomy" id="2695267"/>
    <lineage>
        <taxon>Bacteria</taxon>
        <taxon>Bacillati</taxon>
        <taxon>Actinomycetota</taxon>
        <taxon>Actinomycetes</taxon>
        <taxon>Micrococcales</taxon>
        <taxon>Brevibacteriaceae</taxon>
        <taxon>Brevibacterium</taxon>
    </lineage>
</organism>
<evidence type="ECO:0000256" key="1">
    <source>
        <dbReference type="SAM" id="MobiDB-lite"/>
    </source>
</evidence>
<comment type="caution">
    <text evidence="3">The sequence shown here is derived from an EMBL/GenBank/DDBJ whole genome shotgun (WGS) entry which is preliminary data.</text>
</comment>
<proteinExistence type="predicted"/>
<gene>
    <name evidence="3" type="ORF">GSY69_12175</name>
</gene>
<keyword evidence="2" id="KW-1133">Transmembrane helix</keyword>
<dbReference type="RefSeq" id="WP_160954107.1">
    <property type="nucleotide sequence ID" value="NZ_WWEQ01000069.1"/>
</dbReference>
<dbReference type="AlphaFoldDB" id="A0A6N9H9J8"/>
<feature type="transmembrane region" description="Helical" evidence="2">
    <location>
        <begin position="30"/>
        <end position="52"/>
    </location>
</feature>